<protein>
    <recommendedName>
        <fullName evidence="4">F-box domain-containing protein</fullName>
    </recommendedName>
</protein>
<keyword evidence="3" id="KW-1185">Reference proteome</keyword>
<organism evidence="2 3">
    <name type="scientific">Lophium mytilinum</name>
    <dbReference type="NCBI Taxonomy" id="390894"/>
    <lineage>
        <taxon>Eukaryota</taxon>
        <taxon>Fungi</taxon>
        <taxon>Dikarya</taxon>
        <taxon>Ascomycota</taxon>
        <taxon>Pezizomycotina</taxon>
        <taxon>Dothideomycetes</taxon>
        <taxon>Pleosporomycetidae</taxon>
        <taxon>Mytilinidiales</taxon>
        <taxon>Mytilinidiaceae</taxon>
        <taxon>Lophium</taxon>
    </lineage>
</organism>
<dbReference type="Proteomes" id="UP000799750">
    <property type="component" value="Unassembled WGS sequence"/>
</dbReference>
<reference evidence="2" key="1">
    <citation type="journal article" date="2020" name="Stud. Mycol.">
        <title>101 Dothideomycetes genomes: a test case for predicting lifestyles and emergence of pathogens.</title>
        <authorList>
            <person name="Haridas S."/>
            <person name="Albert R."/>
            <person name="Binder M."/>
            <person name="Bloem J."/>
            <person name="Labutti K."/>
            <person name="Salamov A."/>
            <person name="Andreopoulos B."/>
            <person name="Baker S."/>
            <person name="Barry K."/>
            <person name="Bills G."/>
            <person name="Bluhm B."/>
            <person name="Cannon C."/>
            <person name="Castanera R."/>
            <person name="Culley D."/>
            <person name="Daum C."/>
            <person name="Ezra D."/>
            <person name="Gonzalez J."/>
            <person name="Henrissat B."/>
            <person name="Kuo A."/>
            <person name="Liang C."/>
            <person name="Lipzen A."/>
            <person name="Lutzoni F."/>
            <person name="Magnuson J."/>
            <person name="Mondo S."/>
            <person name="Nolan M."/>
            <person name="Ohm R."/>
            <person name="Pangilinan J."/>
            <person name="Park H.-J."/>
            <person name="Ramirez L."/>
            <person name="Alfaro M."/>
            <person name="Sun H."/>
            <person name="Tritt A."/>
            <person name="Yoshinaga Y."/>
            <person name="Zwiers L.-H."/>
            <person name="Turgeon B."/>
            <person name="Goodwin S."/>
            <person name="Spatafora J."/>
            <person name="Crous P."/>
            <person name="Grigoriev I."/>
        </authorList>
    </citation>
    <scope>NUCLEOTIDE SEQUENCE</scope>
    <source>
        <strain evidence="2">CBS 269.34</strain>
    </source>
</reference>
<dbReference type="OrthoDB" id="10615600at2759"/>
<proteinExistence type="predicted"/>
<accession>A0A6A6RDN9</accession>
<evidence type="ECO:0008006" key="4">
    <source>
        <dbReference type="Google" id="ProtNLM"/>
    </source>
</evidence>
<evidence type="ECO:0000313" key="3">
    <source>
        <dbReference type="Proteomes" id="UP000799750"/>
    </source>
</evidence>
<feature type="compositionally biased region" description="Basic and acidic residues" evidence="1">
    <location>
        <begin position="631"/>
        <end position="642"/>
    </location>
</feature>
<name>A0A6A6RDN9_9PEZI</name>
<evidence type="ECO:0000256" key="1">
    <source>
        <dbReference type="SAM" id="MobiDB-lite"/>
    </source>
</evidence>
<dbReference type="AlphaFoldDB" id="A0A6A6RDN9"/>
<dbReference type="EMBL" id="MU004182">
    <property type="protein sequence ID" value="KAF2501557.1"/>
    <property type="molecule type" value="Genomic_DNA"/>
</dbReference>
<sequence length="665" mass="74199">MGHQPPSGHLRDILTTLLAERENAAPASAQVSADSLPWAPSPWNHPPHPTFNRPPATSSPWKLIPWDLPVKSASEPAPASLEGLPNELLYQILVHVQNVHSLTLTSRRLHERTDALLYKKVVVRVGRKCNLAHLRQLVCTLANYPDLAATVESAVFWSSKHPNPALDDKDNDGPPLPVYHHISKEEIATLANVIRDARLPLAPMTSQNSATTPRHFLRPLETWSPYDSAAAKIDALIAMFLTLVPNLRELYLHTGRESTATSATAEAALKSLFENGPAPRQLFRHLQRLTLSGQIHGAADPGSVDMMHPFLFYGQSYTGDVLLDTPWLFLPSVRQFQIEHANIVLGTIKLDQTQVYMPRPSGGIHPSAYGIHNMHLSSDHPDSYLSRHYRMPFYPNLAFQQYPKRSETAPVKLTPRWYKSSVIDLKVRESVFRGNALHNFISQFPALQRITLFDGYLPRNLSIVRSAVTQAKDTLTAVKLCGIAGPFPTMPSQHRLIAMSFANFPQVEELSIDMGALLDINFTAGPPLPTLLPQGLKALKITYCRAHANLLLHLRALCERVQAGSFPNLKTVHVDFEYSGNWSEDFEDVELVAILPAYTPLKTDLAGCNVDFGIFDHFGRPLAGPHTTKHSPQDPDNDRVDDWWWPLPTSRPDPDMDTYPSFPNV</sequence>
<feature type="region of interest" description="Disordered" evidence="1">
    <location>
        <begin position="625"/>
        <end position="665"/>
    </location>
</feature>
<evidence type="ECO:0000313" key="2">
    <source>
        <dbReference type="EMBL" id="KAF2501557.1"/>
    </source>
</evidence>
<gene>
    <name evidence="2" type="ORF">BU16DRAFT_556037</name>
</gene>